<dbReference type="PIRSF" id="PIRSF000439">
    <property type="entry name" value="Oat_ACAT_DAG_ARE"/>
    <property type="match status" value="1"/>
</dbReference>
<evidence type="ECO:0000313" key="13">
    <source>
        <dbReference type="WBParaSite" id="SMUV_0001032001-mRNA-1"/>
    </source>
</evidence>
<comment type="similarity">
    <text evidence="2 9">Belongs to the membrane-bound acyltransferase family. Sterol o-acyltransferase subfamily.</text>
</comment>
<dbReference type="InterPro" id="IPR004299">
    <property type="entry name" value="MBOAT_fam"/>
</dbReference>
<evidence type="ECO:0000256" key="10">
    <source>
        <dbReference type="PIRSR" id="PIRSR000439-1"/>
    </source>
</evidence>
<dbReference type="GO" id="GO:0005789">
    <property type="term" value="C:endoplasmic reticulum membrane"/>
    <property type="evidence" value="ECO:0007669"/>
    <property type="project" value="UniProtKB-SubCell"/>
</dbReference>
<keyword evidence="6 11" id="KW-1133">Transmembrane helix</keyword>
<evidence type="ECO:0000256" key="1">
    <source>
        <dbReference type="ARBA" id="ARBA00004477"/>
    </source>
</evidence>
<dbReference type="GO" id="GO:0008374">
    <property type="term" value="F:O-acyltransferase activity"/>
    <property type="evidence" value="ECO:0007669"/>
    <property type="project" value="InterPro"/>
</dbReference>
<keyword evidence="4 11" id="KW-0812">Transmembrane</keyword>
<keyword evidence="3 9" id="KW-0808">Transferase</keyword>
<name>A0A0N5AZ98_9BILA</name>
<dbReference type="AlphaFoldDB" id="A0A0N5AZ98"/>
<feature type="transmembrane region" description="Helical" evidence="11">
    <location>
        <begin position="61"/>
        <end position="80"/>
    </location>
</feature>
<evidence type="ECO:0000256" key="3">
    <source>
        <dbReference type="ARBA" id="ARBA00022679"/>
    </source>
</evidence>
<evidence type="ECO:0000256" key="2">
    <source>
        <dbReference type="ARBA" id="ARBA00009010"/>
    </source>
</evidence>
<sequence>MDNNVDAVNLSGKTAENSGEAAQTNRSVGRMKFREKQFKVRNSLLTTYFETSNEANELPVAPIRNVFVAGFTLLCLYAVVRDIVSGFRHQRFLTAVSTYCSPIHHFWLILWNFEQLPQTMLCWMLMAISSLLPYVVLKQWSKVPAVKVDWLTSAALIILYIIYLFLLFCIPLMFLFWMDLRTACSFIITCENTRIAMKVHSFIRENVPRVLRIKKALTEKVESKDEKIMAFPDITRFFYFFFCPTFIYRDEYPRSKHRCMRRVYKCFGQAVLMIYFTNLVCTQIIQSSFVPINYGKITFGEIIVCIFPAIIPAMLCLMLLFYGLLHCWLNAFAELLRFGDREFYLDWWNSKSMAEYYRKWNLVVHEWLYAYIYRDIALLIGSKNDTKLSQMMVFFLSSAFHEYWFGVALRMFYPVMFTLYFVFGGIFFAISRFVRSGYLWNTLMWGNLLIGTGMFVAFYTQEWYSRHRCPSSFDSTVLDFFIPRHWMCNNDEYFSNSKSTA</sequence>
<feature type="transmembrane region" description="Helical" evidence="11">
    <location>
        <begin position="438"/>
        <end position="459"/>
    </location>
</feature>
<evidence type="ECO:0000256" key="6">
    <source>
        <dbReference type="ARBA" id="ARBA00022989"/>
    </source>
</evidence>
<keyword evidence="8 9" id="KW-0012">Acyltransferase</keyword>
<feature type="transmembrane region" description="Helical" evidence="11">
    <location>
        <begin position="92"/>
        <end position="110"/>
    </location>
</feature>
<feature type="transmembrane region" description="Helical" evidence="11">
    <location>
        <begin position="116"/>
        <end position="137"/>
    </location>
</feature>
<evidence type="ECO:0000256" key="7">
    <source>
        <dbReference type="ARBA" id="ARBA00023136"/>
    </source>
</evidence>
<organism evidence="12 13">
    <name type="scientific">Syphacia muris</name>
    <dbReference type="NCBI Taxonomy" id="451379"/>
    <lineage>
        <taxon>Eukaryota</taxon>
        <taxon>Metazoa</taxon>
        <taxon>Ecdysozoa</taxon>
        <taxon>Nematoda</taxon>
        <taxon>Chromadorea</taxon>
        <taxon>Rhabditida</taxon>
        <taxon>Spirurina</taxon>
        <taxon>Oxyuridomorpha</taxon>
        <taxon>Oxyuroidea</taxon>
        <taxon>Oxyuridae</taxon>
        <taxon>Syphacia</taxon>
    </lineage>
</organism>
<evidence type="ECO:0000313" key="12">
    <source>
        <dbReference type="Proteomes" id="UP000046393"/>
    </source>
</evidence>
<keyword evidence="12" id="KW-1185">Reference proteome</keyword>
<evidence type="ECO:0000256" key="8">
    <source>
        <dbReference type="ARBA" id="ARBA00023315"/>
    </source>
</evidence>
<evidence type="ECO:0000256" key="5">
    <source>
        <dbReference type="ARBA" id="ARBA00022824"/>
    </source>
</evidence>
<dbReference type="WBParaSite" id="SMUV_0001032001-mRNA-1">
    <property type="protein sequence ID" value="SMUV_0001032001-mRNA-1"/>
    <property type="gene ID" value="SMUV_0001032001"/>
</dbReference>
<proteinExistence type="inferred from homology"/>
<accession>A0A0N5AZ98</accession>
<feature type="active site" evidence="10">
    <location>
        <position position="401"/>
    </location>
</feature>
<dbReference type="STRING" id="451379.A0A0N5AZ98"/>
<feature type="transmembrane region" description="Helical" evidence="11">
    <location>
        <begin position="411"/>
        <end position="431"/>
    </location>
</feature>
<comment type="subcellular location">
    <subcellularLocation>
        <location evidence="1 9">Endoplasmic reticulum membrane</location>
        <topology evidence="1 9">Multi-pass membrane protein</topology>
    </subcellularLocation>
</comment>
<feature type="transmembrane region" description="Helical" evidence="11">
    <location>
        <begin position="267"/>
        <end position="285"/>
    </location>
</feature>
<dbReference type="InterPro" id="IPR014371">
    <property type="entry name" value="Oat_ACAT_DAG_ARE"/>
</dbReference>
<feature type="transmembrane region" description="Helical" evidence="11">
    <location>
        <begin position="149"/>
        <end position="177"/>
    </location>
</feature>
<keyword evidence="5 9" id="KW-0256">Endoplasmic reticulum</keyword>
<reference evidence="13" key="1">
    <citation type="submission" date="2017-02" db="UniProtKB">
        <authorList>
            <consortium name="WormBaseParasite"/>
        </authorList>
    </citation>
    <scope>IDENTIFICATION</scope>
</reference>
<keyword evidence="7 9" id="KW-0472">Membrane</keyword>
<dbReference type="PANTHER" id="PTHR10408:SF8">
    <property type="entry name" value="O-ACYLTRANSFERASE"/>
    <property type="match status" value="1"/>
</dbReference>
<dbReference type="Proteomes" id="UP000046393">
    <property type="component" value="Unplaced"/>
</dbReference>
<feature type="transmembrane region" description="Helical" evidence="11">
    <location>
        <begin position="228"/>
        <end position="247"/>
    </location>
</feature>
<evidence type="ECO:0000256" key="11">
    <source>
        <dbReference type="SAM" id="Phobius"/>
    </source>
</evidence>
<evidence type="ECO:0000256" key="9">
    <source>
        <dbReference type="PIRNR" id="PIRNR000439"/>
    </source>
</evidence>
<feature type="transmembrane region" description="Helical" evidence="11">
    <location>
        <begin position="297"/>
        <end position="325"/>
    </location>
</feature>
<protein>
    <recommendedName>
        <fullName evidence="9">O-acyltransferase</fullName>
    </recommendedName>
</protein>
<evidence type="ECO:0000256" key="4">
    <source>
        <dbReference type="ARBA" id="ARBA00022692"/>
    </source>
</evidence>
<dbReference type="GO" id="GO:0008203">
    <property type="term" value="P:cholesterol metabolic process"/>
    <property type="evidence" value="ECO:0007669"/>
    <property type="project" value="TreeGrafter"/>
</dbReference>
<dbReference type="PANTHER" id="PTHR10408">
    <property type="entry name" value="STEROL O-ACYLTRANSFERASE"/>
    <property type="match status" value="1"/>
</dbReference>
<dbReference type="Pfam" id="PF03062">
    <property type="entry name" value="MBOAT"/>
    <property type="match status" value="1"/>
</dbReference>